<dbReference type="Gene3D" id="3.40.50.10190">
    <property type="entry name" value="BRCT domain"/>
    <property type="match status" value="4"/>
</dbReference>
<sequence>MSAKLPFNGLKFCCTGVEARTRKEIMKSIKALGGIQYDDLMTDVQYLIVGNRNTPKYKFCVKKRLDIVFLAEDAVLRIYEKWLMGEEQSSLQLEHYRLPVFSGISACISRTDISRTQLNRLFGQSSCRGKSVGTTDYFSHENLSKLVTDNGGNAKESLSNDHGCMISSDPRGTRYNKALEWKIPVVHPIWVFDSILRGAALDLADYGLSQDSKDNNVYDTGCEVWVEIRAKHAAAAAAAAAVAASSSSSSSQPSLTRPRRTLVTPESEDLTKGDVPRLSKESNRDMWNSVMDHTNKAPQTNDANNKNNNNNNNSNNNNLWDEESASDNEEDEIVKENHPEEMAKKNTSFLGFNFLLVGFNSRESDLLKAGIEGFSGEITRDERDCLISHIIIPARNGSQASTLLKKLPSDVKSRITNGDIKVVTEFFIERCIYYKKVILDSWGQPIKGLIPSTRKFQVCTSGFTGIELLHVEKLIRFINFEYCETLSSQRDLLILNVNLFKDTFAKNLPKLYDYKHNDVLNCPVYQSGQSSVSSLSAKNKIDASKKWSIPIVSIAFLWEMLEISKYKPTLMMPDISNPRWCVYFPINYSRPKSLLEYIKSMSGNHKSTNSEALPHGGGAGDNEEVRLPSPRKLTPRKKYGRIVGRSPQSMKLAPSRENSCISMIASVNGAENGPEIEFDLTKDDEDVSQQVRYEDAESVVNQERLLEKLQKRQQSAVAKEASGSSKKRKTRSS</sequence>
<protein>
    <recommendedName>
        <fullName evidence="3">BRCT domain-containing protein</fullName>
    </recommendedName>
</protein>
<reference evidence="4 5" key="1">
    <citation type="submission" date="2024-03" db="EMBL/GenBank/DDBJ databases">
        <authorList>
            <person name="Brejova B."/>
        </authorList>
    </citation>
    <scope>NUCLEOTIDE SEQUENCE [LARGE SCALE GENOMIC DNA]</scope>
    <source>
        <strain evidence="4 5">CBS 14171</strain>
    </source>
</reference>
<dbReference type="Pfam" id="PF12738">
    <property type="entry name" value="PTCB-BRCT"/>
    <property type="match status" value="1"/>
</dbReference>
<feature type="domain" description="BRCT" evidence="3">
    <location>
        <begin position="344"/>
        <end position="438"/>
    </location>
</feature>
<keyword evidence="5" id="KW-1185">Reference proteome</keyword>
<dbReference type="GeneID" id="92209020"/>
<feature type="region of interest" description="Disordered" evidence="2">
    <location>
        <begin position="605"/>
        <end position="632"/>
    </location>
</feature>
<dbReference type="PANTHER" id="PTHR13561">
    <property type="entry name" value="DNA REPLICATION REGULATOR DPB11-RELATED"/>
    <property type="match status" value="1"/>
</dbReference>
<gene>
    <name evidence="4" type="ORF">LODBEIA_P38240</name>
</gene>
<feature type="compositionally biased region" description="Acidic residues" evidence="2">
    <location>
        <begin position="320"/>
        <end position="333"/>
    </location>
</feature>
<feature type="compositionally biased region" description="Low complexity" evidence="2">
    <location>
        <begin position="301"/>
        <end position="318"/>
    </location>
</feature>
<evidence type="ECO:0000256" key="2">
    <source>
        <dbReference type="SAM" id="MobiDB-lite"/>
    </source>
</evidence>
<feature type="region of interest" description="Disordered" evidence="2">
    <location>
        <begin position="243"/>
        <end position="333"/>
    </location>
</feature>
<dbReference type="SUPFAM" id="SSF52113">
    <property type="entry name" value="BRCT domain"/>
    <property type="match status" value="3"/>
</dbReference>
<dbReference type="Proteomes" id="UP001497383">
    <property type="component" value="Chromosome 4"/>
</dbReference>
<dbReference type="RefSeq" id="XP_066830762.1">
    <property type="nucleotide sequence ID" value="XM_066973977.1"/>
</dbReference>
<evidence type="ECO:0000259" key="3">
    <source>
        <dbReference type="PROSITE" id="PS50172"/>
    </source>
</evidence>
<dbReference type="Pfam" id="PF00533">
    <property type="entry name" value="BRCT"/>
    <property type="match status" value="1"/>
</dbReference>
<name>A0ABP0ZTW3_9ASCO</name>
<feature type="domain" description="BRCT" evidence="3">
    <location>
        <begin position="2"/>
        <end position="84"/>
    </location>
</feature>
<dbReference type="SMART" id="SM00292">
    <property type="entry name" value="BRCT"/>
    <property type="match status" value="3"/>
</dbReference>
<dbReference type="PANTHER" id="PTHR13561:SF20">
    <property type="entry name" value="DNA TOPOISOMERASE 2-BINDING PROTEIN 1"/>
    <property type="match status" value="1"/>
</dbReference>
<organism evidence="4 5">
    <name type="scientific">Lodderomyces beijingensis</name>
    <dbReference type="NCBI Taxonomy" id="1775926"/>
    <lineage>
        <taxon>Eukaryota</taxon>
        <taxon>Fungi</taxon>
        <taxon>Dikarya</taxon>
        <taxon>Ascomycota</taxon>
        <taxon>Saccharomycotina</taxon>
        <taxon>Pichiomycetes</taxon>
        <taxon>Debaryomycetaceae</taxon>
        <taxon>Candida/Lodderomyces clade</taxon>
        <taxon>Lodderomyces</taxon>
    </lineage>
</organism>
<evidence type="ECO:0000313" key="5">
    <source>
        <dbReference type="Proteomes" id="UP001497383"/>
    </source>
</evidence>
<feature type="compositionally biased region" description="Basic and acidic residues" evidence="2">
    <location>
        <begin position="269"/>
        <end position="284"/>
    </location>
</feature>
<dbReference type="PROSITE" id="PS50172">
    <property type="entry name" value="BRCT"/>
    <property type="match status" value="3"/>
</dbReference>
<keyword evidence="1" id="KW-0677">Repeat</keyword>
<evidence type="ECO:0000256" key="1">
    <source>
        <dbReference type="ARBA" id="ARBA00022737"/>
    </source>
</evidence>
<dbReference type="EMBL" id="OZ022408">
    <property type="protein sequence ID" value="CAK9439724.1"/>
    <property type="molecule type" value="Genomic_DNA"/>
</dbReference>
<evidence type="ECO:0000313" key="4">
    <source>
        <dbReference type="EMBL" id="CAK9439724.1"/>
    </source>
</evidence>
<dbReference type="InterPro" id="IPR001357">
    <property type="entry name" value="BRCT_dom"/>
</dbReference>
<accession>A0ABP0ZTW3</accession>
<proteinExistence type="predicted"/>
<dbReference type="InterPro" id="IPR036420">
    <property type="entry name" value="BRCT_dom_sf"/>
</dbReference>
<feature type="region of interest" description="Disordered" evidence="2">
    <location>
        <begin position="710"/>
        <end position="733"/>
    </location>
</feature>
<feature type="domain" description="BRCT" evidence="3">
    <location>
        <begin position="141"/>
        <end position="208"/>
    </location>
</feature>